<dbReference type="GO" id="GO:0005886">
    <property type="term" value="C:plasma membrane"/>
    <property type="evidence" value="ECO:0007669"/>
    <property type="project" value="UniProtKB-SubCell"/>
</dbReference>
<feature type="transmembrane region" description="Helical" evidence="7">
    <location>
        <begin position="854"/>
        <end position="874"/>
    </location>
</feature>
<organism evidence="9">
    <name type="scientific">marine metagenome</name>
    <dbReference type="NCBI Taxonomy" id="408172"/>
    <lineage>
        <taxon>unclassified sequences</taxon>
        <taxon>metagenomes</taxon>
        <taxon>ecological metagenomes</taxon>
    </lineage>
</organism>
<dbReference type="EMBL" id="UINC01001147">
    <property type="protein sequence ID" value="SUZ72216.1"/>
    <property type="molecule type" value="Genomic_DNA"/>
</dbReference>
<feature type="non-terminal residue" evidence="9">
    <location>
        <position position="1"/>
    </location>
</feature>
<dbReference type="InterPro" id="IPR001036">
    <property type="entry name" value="Acrflvin-R"/>
</dbReference>
<dbReference type="Pfam" id="PF03176">
    <property type="entry name" value="MMPL"/>
    <property type="match status" value="2"/>
</dbReference>
<feature type="domain" description="SSD" evidence="8">
    <location>
        <begin position="743"/>
        <end position="869"/>
    </location>
</feature>
<keyword evidence="6 7" id="KW-0472">Membrane</keyword>
<evidence type="ECO:0000256" key="7">
    <source>
        <dbReference type="SAM" id="Phobius"/>
    </source>
</evidence>
<feature type="transmembrane region" description="Helical" evidence="7">
    <location>
        <begin position="823"/>
        <end position="848"/>
    </location>
</feature>
<name>A0A381PYS5_9ZZZZ</name>
<keyword evidence="3" id="KW-1003">Cell membrane</keyword>
<dbReference type="PANTHER" id="PTHR33406:SF6">
    <property type="entry name" value="MEMBRANE PROTEIN YDGH-RELATED"/>
    <property type="match status" value="1"/>
</dbReference>
<feature type="transmembrane region" description="Helical" evidence="7">
    <location>
        <begin position="719"/>
        <end position="737"/>
    </location>
</feature>
<feature type="transmembrane region" description="Helical" evidence="7">
    <location>
        <begin position="744"/>
        <end position="764"/>
    </location>
</feature>
<keyword evidence="4 7" id="KW-0812">Transmembrane</keyword>
<evidence type="ECO:0000256" key="1">
    <source>
        <dbReference type="ARBA" id="ARBA00004651"/>
    </source>
</evidence>
<feature type="transmembrane region" description="Helical" evidence="7">
    <location>
        <begin position="490"/>
        <end position="507"/>
    </location>
</feature>
<reference evidence="9" key="1">
    <citation type="submission" date="2018-05" db="EMBL/GenBank/DDBJ databases">
        <authorList>
            <person name="Lanie J.A."/>
            <person name="Ng W.-L."/>
            <person name="Kazmierczak K.M."/>
            <person name="Andrzejewski T.M."/>
            <person name="Davidsen T.M."/>
            <person name="Wayne K.J."/>
            <person name="Tettelin H."/>
            <person name="Glass J.I."/>
            <person name="Rusch D."/>
            <person name="Podicherti R."/>
            <person name="Tsui H.-C.T."/>
            <person name="Winkler M.E."/>
        </authorList>
    </citation>
    <scope>NUCLEOTIDE SEQUENCE</scope>
</reference>
<sequence>VTPLKIIEGWVVRYPKRILFLTLFLGASVVPSLLFLKNDPSPHLLPVSHPARQALQQLREDFTGTNSGVFIMLEAKDTIFKINTLERIQRLTEAIQNMQLLSTEDLEALNVIAEQMSGEEGLRLQKLLPKEVKDLNDMFWMEFEEMRETLENEGRWFPEWNSLLRNIEVRSAPVVEVTSISNTDDIYGSEEGLTIEKIFEVIPETPGEMKSLRRRVLENDLFRNSFFSEDGRRTGIFVELAMDEDDSENLYSTYIALERIFEENPGIDKHYIAGFPIVAATLRTVIDQDTQRFFPFVALLAVFFLWLTFRRPSGVAVPMLVVGFSILFTLAIMVVFGVPLNTITSALPVFLISIGVADGIHMFSEYRENRIEGLPREKAVCLMLDKLALPVTMTSITTAVGFLSLTVSDIVPILTFGIFVAVGTLLAMVLSLIFIPALLMVLPEKVSASQEGSGTDENLSSGVHQVNFMDRLFQKSLDVMTAWVLRNARPVLLAALAICAISIYGLSQVKVESSLESYFQADAPFVIANRAMEKMSGSRTINIVITKTGEEEPWKNPDNLKVVEEFQEFLANEPRVKRTLSLVDLIKRISYAFNENRKEFNRLPNGFEFLESEEIFEENGQTVKRTVKREISGRDLIAQYLVLYENSGGDVLSDVVDSEYLNLNLAVTISSNSTTEEEKLLQSIEDYAVRQFPQGFSMTSSGMVPINVATSNEVVISQIRSLSGSILAVFLMLVLIFRSVSRGLMGMIPLVFTVLFNFGVMGFFGVHLDIGTALVSSIVIGIGVDYSIHYLSRMFHELADGTELHDAISNTVRRSGKAITSNAVTVGFGFLALSVSEFLPLVTLSWMIWLTLNISALATMILIPALAVTLTDVLKLVPSQND</sequence>
<feature type="transmembrane region" description="Helical" evidence="7">
    <location>
        <begin position="18"/>
        <end position="36"/>
    </location>
</feature>
<evidence type="ECO:0000256" key="2">
    <source>
        <dbReference type="ARBA" id="ARBA00010157"/>
    </source>
</evidence>
<accession>A0A381PYS5</accession>
<feature type="transmembrane region" description="Helical" evidence="7">
    <location>
        <begin position="387"/>
        <end position="407"/>
    </location>
</feature>
<comment type="similarity">
    <text evidence="2">Belongs to the resistance-nodulation-cell division (RND) (TC 2.A.6) family. MmpL subfamily.</text>
</comment>
<dbReference type="Gene3D" id="1.20.1640.10">
    <property type="entry name" value="Multidrug efflux transporter AcrB transmembrane domain"/>
    <property type="match status" value="2"/>
</dbReference>
<keyword evidence="5 7" id="KW-1133">Transmembrane helix</keyword>
<feature type="transmembrane region" description="Helical" evidence="7">
    <location>
        <begin position="316"/>
        <end position="340"/>
    </location>
</feature>
<comment type="subcellular location">
    <subcellularLocation>
        <location evidence="1">Cell membrane</location>
        <topology evidence="1">Multi-pass membrane protein</topology>
    </subcellularLocation>
</comment>
<gene>
    <name evidence="9" type="ORF">METZ01_LOCUS25070</name>
</gene>
<feature type="transmembrane region" description="Helical" evidence="7">
    <location>
        <begin position="413"/>
        <end position="442"/>
    </location>
</feature>
<evidence type="ECO:0000256" key="5">
    <source>
        <dbReference type="ARBA" id="ARBA00022989"/>
    </source>
</evidence>
<evidence type="ECO:0000256" key="4">
    <source>
        <dbReference type="ARBA" id="ARBA00022692"/>
    </source>
</evidence>
<evidence type="ECO:0000259" key="8">
    <source>
        <dbReference type="PROSITE" id="PS50156"/>
    </source>
</evidence>
<dbReference type="PRINTS" id="PR00702">
    <property type="entry name" value="ACRIFLAVINRP"/>
</dbReference>
<dbReference type="InterPro" id="IPR050545">
    <property type="entry name" value="Mycobact_MmpL"/>
</dbReference>
<feature type="transmembrane region" description="Helical" evidence="7">
    <location>
        <begin position="770"/>
        <end position="788"/>
    </location>
</feature>
<dbReference type="SUPFAM" id="SSF82866">
    <property type="entry name" value="Multidrug efflux transporter AcrB transmembrane domain"/>
    <property type="match status" value="2"/>
</dbReference>
<feature type="transmembrane region" description="Helical" evidence="7">
    <location>
        <begin position="293"/>
        <end position="309"/>
    </location>
</feature>
<dbReference type="PANTHER" id="PTHR33406">
    <property type="entry name" value="MEMBRANE PROTEIN MJ1562-RELATED"/>
    <property type="match status" value="1"/>
</dbReference>
<evidence type="ECO:0000256" key="6">
    <source>
        <dbReference type="ARBA" id="ARBA00023136"/>
    </source>
</evidence>
<feature type="transmembrane region" description="Helical" evidence="7">
    <location>
        <begin position="346"/>
        <end position="366"/>
    </location>
</feature>
<dbReference type="GO" id="GO:0022857">
    <property type="term" value="F:transmembrane transporter activity"/>
    <property type="evidence" value="ECO:0007669"/>
    <property type="project" value="InterPro"/>
</dbReference>
<dbReference type="AlphaFoldDB" id="A0A381PYS5"/>
<evidence type="ECO:0000313" key="9">
    <source>
        <dbReference type="EMBL" id="SUZ72216.1"/>
    </source>
</evidence>
<evidence type="ECO:0000256" key="3">
    <source>
        <dbReference type="ARBA" id="ARBA00022475"/>
    </source>
</evidence>
<dbReference type="InterPro" id="IPR000731">
    <property type="entry name" value="SSD"/>
</dbReference>
<protein>
    <recommendedName>
        <fullName evidence="8">SSD domain-containing protein</fullName>
    </recommendedName>
</protein>
<proteinExistence type="inferred from homology"/>
<dbReference type="PROSITE" id="PS50156">
    <property type="entry name" value="SSD"/>
    <property type="match status" value="2"/>
</dbReference>
<dbReference type="InterPro" id="IPR004869">
    <property type="entry name" value="MMPL_dom"/>
</dbReference>
<feature type="domain" description="SSD" evidence="8">
    <location>
        <begin position="319"/>
        <end position="441"/>
    </location>
</feature>